<sequence length="160" mass="18904">MRFTLIKNLKKDSTIKPMLNGLLIFMLFYFAAEVFVDYSNFGLSYEQVKFTLFGDEENFLEPISQASFLEYIHTKIFFMMMILLTLSAVFIRLSSRESLKFFCLNSVMISALTMLITLPLAYYTSPFFTYIYLLTYYVWHLCAFYMVLHSLWSLNFAKSI</sequence>
<evidence type="ECO:0000313" key="3">
    <source>
        <dbReference type="Proteomes" id="UP000593719"/>
    </source>
</evidence>
<name>A0A7M1B1V2_9BACT</name>
<evidence type="ECO:0000313" key="2">
    <source>
        <dbReference type="EMBL" id="QOP43739.1"/>
    </source>
</evidence>
<keyword evidence="1" id="KW-0812">Transmembrane</keyword>
<accession>A0A7M1B1V2</accession>
<feature type="transmembrane region" description="Helical" evidence="1">
    <location>
        <begin position="101"/>
        <end position="123"/>
    </location>
</feature>
<keyword evidence="3" id="KW-1185">Reference proteome</keyword>
<dbReference type="Proteomes" id="UP000593719">
    <property type="component" value="Chromosome"/>
</dbReference>
<dbReference type="KEGG" id="ssei:FJR45_07150"/>
<feature type="transmembrane region" description="Helical" evidence="1">
    <location>
        <begin position="129"/>
        <end position="148"/>
    </location>
</feature>
<dbReference type="EMBL" id="CP041235">
    <property type="protein sequence ID" value="QOP43739.1"/>
    <property type="molecule type" value="Genomic_DNA"/>
</dbReference>
<feature type="transmembrane region" description="Helical" evidence="1">
    <location>
        <begin position="21"/>
        <end position="41"/>
    </location>
</feature>
<dbReference type="RefSeq" id="WP_193149926.1">
    <property type="nucleotide sequence ID" value="NZ_CP041235.1"/>
</dbReference>
<dbReference type="AlphaFoldDB" id="A0A7M1B1V2"/>
<proteinExistence type="predicted"/>
<organism evidence="2 3">
    <name type="scientific">Sulfurimonas sediminis</name>
    <dbReference type="NCBI Taxonomy" id="2590020"/>
    <lineage>
        <taxon>Bacteria</taxon>
        <taxon>Pseudomonadati</taxon>
        <taxon>Campylobacterota</taxon>
        <taxon>Epsilonproteobacteria</taxon>
        <taxon>Campylobacterales</taxon>
        <taxon>Sulfurimonadaceae</taxon>
        <taxon>Sulfurimonas</taxon>
    </lineage>
</organism>
<protein>
    <submittedName>
        <fullName evidence="2">Uncharacterized protein</fullName>
    </submittedName>
</protein>
<gene>
    <name evidence="2" type="ORF">FJR45_07150</name>
</gene>
<reference evidence="2 3" key="1">
    <citation type="submission" date="2019-06" db="EMBL/GenBank/DDBJ databases">
        <title>Sulfurimonas gotlandica sp. nov., a chemoautotrophic and psychrotolerant epsilonproteobacterium isolated from a pelagic redoxcline, and an emended description of the genus Sulfurimonas.</title>
        <authorList>
            <person name="Wang S."/>
            <person name="Jiang L."/>
            <person name="Shao Z."/>
        </authorList>
    </citation>
    <scope>NUCLEOTIDE SEQUENCE [LARGE SCALE GENOMIC DNA]</scope>
    <source>
        <strain evidence="2 3">S2-6</strain>
    </source>
</reference>
<keyword evidence="1" id="KW-1133">Transmembrane helix</keyword>
<feature type="transmembrane region" description="Helical" evidence="1">
    <location>
        <begin position="76"/>
        <end position="94"/>
    </location>
</feature>
<keyword evidence="1" id="KW-0472">Membrane</keyword>
<evidence type="ECO:0000256" key="1">
    <source>
        <dbReference type="SAM" id="Phobius"/>
    </source>
</evidence>